<dbReference type="Gene3D" id="3.20.20.70">
    <property type="entry name" value="Aldolase class I"/>
    <property type="match status" value="1"/>
</dbReference>
<dbReference type="GO" id="GO:0003824">
    <property type="term" value="F:catalytic activity"/>
    <property type="evidence" value="ECO:0007669"/>
    <property type="project" value="InterPro"/>
</dbReference>
<dbReference type="PANTHER" id="PTHR11228:SF7">
    <property type="entry name" value="PQQA PEPTIDE CYCLASE"/>
    <property type="match status" value="1"/>
</dbReference>
<dbReference type="SFLD" id="SFLDG01067">
    <property type="entry name" value="SPASM/twitch_domain_containing"/>
    <property type="match status" value="1"/>
</dbReference>
<organism evidence="6">
    <name type="scientific">marine metagenome</name>
    <dbReference type="NCBI Taxonomy" id="408172"/>
    <lineage>
        <taxon>unclassified sequences</taxon>
        <taxon>metagenomes</taxon>
        <taxon>ecological metagenomes</taxon>
    </lineage>
</organism>
<accession>A0A383C3S8</accession>
<proteinExistence type="predicted"/>
<name>A0A383C3S8_9ZZZZ</name>
<dbReference type="InterPro" id="IPR007197">
    <property type="entry name" value="rSAM"/>
</dbReference>
<reference evidence="6" key="1">
    <citation type="submission" date="2018-05" db="EMBL/GenBank/DDBJ databases">
        <authorList>
            <person name="Lanie J.A."/>
            <person name="Ng W.-L."/>
            <person name="Kazmierczak K.M."/>
            <person name="Andrzejewski T.M."/>
            <person name="Davidsen T.M."/>
            <person name="Wayne K.J."/>
            <person name="Tettelin H."/>
            <person name="Glass J.I."/>
            <person name="Rusch D."/>
            <person name="Podicherti R."/>
            <person name="Tsui H.-C.T."/>
            <person name="Winkler M.E."/>
        </authorList>
    </citation>
    <scope>NUCLEOTIDE SEQUENCE</scope>
</reference>
<dbReference type="GO" id="GO:0046872">
    <property type="term" value="F:metal ion binding"/>
    <property type="evidence" value="ECO:0007669"/>
    <property type="project" value="UniProtKB-KW"/>
</dbReference>
<keyword evidence="3" id="KW-0408">Iron</keyword>
<evidence type="ECO:0000313" key="6">
    <source>
        <dbReference type="EMBL" id="SVE26852.1"/>
    </source>
</evidence>
<evidence type="ECO:0000259" key="5">
    <source>
        <dbReference type="Pfam" id="PF04055"/>
    </source>
</evidence>
<dbReference type="SFLD" id="SFLDS00029">
    <property type="entry name" value="Radical_SAM"/>
    <property type="match status" value="1"/>
</dbReference>
<evidence type="ECO:0000256" key="2">
    <source>
        <dbReference type="ARBA" id="ARBA00022723"/>
    </source>
</evidence>
<feature type="domain" description="Radical SAM core" evidence="5">
    <location>
        <begin position="88"/>
        <end position="199"/>
    </location>
</feature>
<evidence type="ECO:0000256" key="1">
    <source>
        <dbReference type="ARBA" id="ARBA00022691"/>
    </source>
</evidence>
<dbReference type="EMBL" id="UINC01205606">
    <property type="protein sequence ID" value="SVE26852.1"/>
    <property type="molecule type" value="Genomic_DNA"/>
</dbReference>
<dbReference type="GO" id="GO:0051536">
    <property type="term" value="F:iron-sulfur cluster binding"/>
    <property type="evidence" value="ECO:0007669"/>
    <property type="project" value="UniProtKB-KW"/>
</dbReference>
<dbReference type="CDD" id="cd01335">
    <property type="entry name" value="Radical_SAM"/>
    <property type="match status" value="1"/>
</dbReference>
<dbReference type="Pfam" id="PF04055">
    <property type="entry name" value="Radical_SAM"/>
    <property type="match status" value="1"/>
</dbReference>
<keyword evidence="4" id="KW-0411">Iron-sulfur</keyword>
<dbReference type="InterPro" id="IPR050377">
    <property type="entry name" value="Radical_SAM_PqqE_MftC-like"/>
</dbReference>
<keyword evidence="1" id="KW-0949">S-adenosyl-L-methionine</keyword>
<dbReference type="PANTHER" id="PTHR11228">
    <property type="entry name" value="RADICAL SAM DOMAIN PROTEIN"/>
    <property type="match status" value="1"/>
</dbReference>
<dbReference type="AlphaFoldDB" id="A0A383C3S8"/>
<evidence type="ECO:0000256" key="4">
    <source>
        <dbReference type="ARBA" id="ARBA00023014"/>
    </source>
</evidence>
<dbReference type="SUPFAM" id="SSF102114">
    <property type="entry name" value="Radical SAM enzymes"/>
    <property type="match status" value="1"/>
</dbReference>
<protein>
    <recommendedName>
        <fullName evidence="5">Radical SAM core domain-containing protein</fullName>
    </recommendedName>
</protein>
<keyword evidence="2" id="KW-0479">Metal-binding</keyword>
<evidence type="ECO:0000256" key="3">
    <source>
        <dbReference type="ARBA" id="ARBA00023004"/>
    </source>
</evidence>
<sequence length="202" mass="23138">MSETQTLENEIEYAESQPATPLPQDCSLGVGRKASYKNALKRWIKKLPFFPAMDYFRRRVYDSPLFDGSVRPLTNKLEEWPGALLIDITNRCNAKCVWCPNPDLTNLGAMDMGLYRKIIDDYGTRGGVITFGTFGEPLMDKLFKERIEYLRQYPNIHKIEVLTNGFFLNDKIVPALLENGVGVDISLDELDKETFEDVKKMN</sequence>
<dbReference type="InterPro" id="IPR013785">
    <property type="entry name" value="Aldolase_TIM"/>
</dbReference>
<dbReference type="InterPro" id="IPR058240">
    <property type="entry name" value="rSAM_sf"/>
</dbReference>
<feature type="non-terminal residue" evidence="6">
    <location>
        <position position="202"/>
    </location>
</feature>
<gene>
    <name evidence="6" type="ORF">METZ01_LOCUS479706</name>
</gene>